<evidence type="ECO:0000256" key="9">
    <source>
        <dbReference type="PIRNR" id="PIRNR007860"/>
    </source>
</evidence>
<dbReference type="GO" id="GO:0061630">
    <property type="term" value="F:ubiquitin protein ligase activity"/>
    <property type="evidence" value="ECO:0007669"/>
    <property type="project" value="UniProtKB-EC"/>
</dbReference>
<keyword evidence="7 9" id="KW-0472">Membrane</keyword>
<dbReference type="Gene3D" id="1.25.40.10">
    <property type="entry name" value="Tetratricopeptide repeat domain"/>
    <property type="match status" value="1"/>
</dbReference>
<dbReference type="PANTHER" id="PTHR23323:SF24">
    <property type="entry name" value="VACUOLAR PROTEIN SORTING-ASSOCIATED PROTEIN 11 HOMOLOG"/>
    <property type="match status" value="1"/>
</dbReference>
<keyword evidence="4 10" id="KW-0863">Zinc-finger</keyword>
<feature type="domain" description="RING-type" evidence="13">
    <location>
        <begin position="946"/>
        <end position="981"/>
    </location>
</feature>
<dbReference type="InterPro" id="IPR016528">
    <property type="entry name" value="VPS11"/>
</dbReference>
<dbReference type="STRING" id="1314783.A0A165QT92"/>
<dbReference type="PROSITE" id="PS50089">
    <property type="entry name" value="ZF_RING_2"/>
    <property type="match status" value="1"/>
</dbReference>
<evidence type="ECO:0000256" key="1">
    <source>
        <dbReference type="ARBA" id="ARBA00007070"/>
    </source>
</evidence>
<feature type="compositionally biased region" description="Polar residues" evidence="12">
    <location>
        <begin position="627"/>
        <end position="644"/>
    </location>
</feature>
<dbReference type="GO" id="GO:0007032">
    <property type="term" value="P:endosome organization"/>
    <property type="evidence" value="ECO:0007669"/>
    <property type="project" value="TreeGrafter"/>
</dbReference>
<keyword evidence="5" id="KW-0862">Zinc</keyword>
<dbReference type="Pfam" id="PF12451">
    <property type="entry name" value="VPS11_C"/>
    <property type="match status" value="1"/>
</dbReference>
<dbReference type="GO" id="GO:0048284">
    <property type="term" value="P:organelle fusion"/>
    <property type="evidence" value="ECO:0007669"/>
    <property type="project" value="TreeGrafter"/>
</dbReference>
<evidence type="ECO:0000256" key="12">
    <source>
        <dbReference type="SAM" id="MobiDB-lite"/>
    </source>
</evidence>
<dbReference type="InterPro" id="IPR011990">
    <property type="entry name" value="TPR-like_helical_dom_sf"/>
</dbReference>
<dbReference type="GO" id="GO:0008270">
    <property type="term" value="F:zinc ion binding"/>
    <property type="evidence" value="ECO:0007669"/>
    <property type="project" value="UniProtKB-KW"/>
</dbReference>
<evidence type="ECO:0000256" key="2">
    <source>
        <dbReference type="ARBA" id="ARBA00022448"/>
    </source>
</evidence>
<evidence type="ECO:0000256" key="11">
    <source>
        <dbReference type="PROSITE-ProRule" id="PRU01006"/>
    </source>
</evidence>
<comment type="subunit">
    <text evidence="9">Component of the homotypic vacuole fusion and vacuole protein sorting (HOPS) complex. Component of the class C core vacuole/endosome tethering (CORVET) complex.</text>
</comment>
<keyword evidence="9" id="KW-0926">Vacuole</keyword>
<keyword evidence="9" id="KW-0833">Ubl conjugation pathway</keyword>
<keyword evidence="2 9" id="KW-0813">Transport</keyword>
<dbReference type="OrthoDB" id="26184at2759"/>
<dbReference type="GO" id="GO:0006886">
    <property type="term" value="P:intracellular protein transport"/>
    <property type="evidence" value="ECO:0007669"/>
    <property type="project" value="UniProtKB-UniRule"/>
</dbReference>
<dbReference type="InterPro" id="IPR001841">
    <property type="entry name" value="Znf_RING"/>
</dbReference>
<feature type="region of interest" description="Disordered" evidence="12">
    <location>
        <begin position="627"/>
        <end position="684"/>
    </location>
</feature>
<dbReference type="SUPFAM" id="SSF48371">
    <property type="entry name" value="ARM repeat"/>
    <property type="match status" value="1"/>
</dbReference>
<keyword evidence="6 9" id="KW-0653">Protein transport</keyword>
<dbReference type="Pfam" id="PF23341">
    <property type="entry name" value="PEP5_VPS11_N"/>
    <property type="match status" value="1"/>
</dbReference>
<dbReference type="GO" id="GO:0000329">
    <property type="term" value="C:fungal-type vacuole membrane"/>
    <property type="evidence" value="ECO:0007669"/>
    <property type="project" value="UniProtKB-UniRule"/>
</dbReference>
<name>A0A165QT92_9APHY</name>
<dbReference type="InterPro" id="IPR057308">
    <property type="entry name" value="CHCR_PEP5_VPS11"/>
</dbReference>
<dbReference type="GO" id="GO:0033263">
    <property type="term" value="C:CORVET complex"/>
    <property type="evidence" value="ECO:0007669"/>
    <property type="project" value="UniProtKB-UniRule"/>
</dbReference>
<reference evidence="14 15" key="1">
    <citation type="journal article" date="2016" name="Mol. Biol. Evol.">
        <title>Comparative Genomics of Early-Diverging Mushroom-Forming Fungi Provides Insights into the Origins of Lignocellulose Decay Capabilities.</title>
        <authorList>
            <person name="Nagy L.G."/>
            <person name="Riley R."/>
            <person name="Tritt A."/>
            <person name="Adam C."/>
            <person name="Daum C."/>
            <person name="Floudas D."/>
            <person name="Sun H."/>
            <person name="Yadav J.S."/>
            <person name="Pangilinan J."/>
            <person name="Larsson K.H."/>
            <person name="Matsuura K."/>
            <person name="Barry K."/>
            <person name="Labutti K."/>
            <person name="Kuo R."/>
            <person name="Ohm R.A."/>
            <person name="Bhattacharya S.S."/>
            <person name="Shirouzu T."/>
            <person name="Yoshinaga Y."/>
            <person name="Martin F.M."/>
            <person name="Grigoriev I.V."/>
            <person name="Hibbett D.S."/>
        </authorList>
    </citation>
    <scope>NUCLEOTIDE SEQUENCE [LARGE SCALE GENOMIC DNA]</scope>
    <source>
        <strain evidence="14 15">L-15889</strain>
    </source>
</reference>
<keyword evidence="15" id="KW-1185">Reference proteome</keyword>
<dbReference type="InterPro" id="IPR016024">
    <property type="entry name" value="ARM-type_fold"/>
</dbReference>
<evidence type="ECO:0000256" key="3">
    <source>
        <dbReference type="ARBA" id="ARBA00022723"/>
    </source>
</evidence>
<keyword evidence="9" id="KW-0808">Transferase</keyword>
<dbReference type="GO" id="GO:0030897">
    <property type="term" value="C:HOPS complex"/>
    <property type="evidence" value="ECO:0007669"/>
    <property type="project" value="UniProtKB-UniRule"/>
</dbReference>
<comment type="subcellular location">
    <subcellularLocation>
        <location evidence="8">Endomembrane system</location>
        <topology evidence="8">Peripheral membrane protein</topology>
        <orientation evidence="8">Cytoplasmic side</orientation>
    </subcellularLocation>
    <subcellularLocation>
        <location evidence="9">Vacuole membrane</location>
        <topology evidence="9">Peripheral membrane protein</topology>
        <orientation evidence="9">Cytoplasmic side</orientation>
    </subcellularLocation>
</comment>
<organism evidence="14 15">
    <name type="scientific">Daedalea quercina L-15889</name>
    <dbReference type="NCBI Taxonomy" id="1314783"/>
    <lineage>
        <taxon>Eukaryota</taxon>
        <taxon>Fungi</taxon>
        <taxon>Dikarya</taxon>
        <taxon>Basidiomycota</taxon>
        <taxon>Agaricomycotina</taxon>
        <taxon>Agaricomycetes</taxon>
        <taxon>Polyporales</taxon>
        <taxon>Fomitopsis</taxon>
    </lineage>
</organism>
<comment type="catalytic activity">
    <reaction evidence="9">
        <text>S-ubiquitinyl-[E2 ubiquitin-conjugating enzyme]-L-cysteine + [acceptor protein]-L-lysine = [E2 ubiquitin-conjugating enzyme]-L-cysteine + N(6)-ubiquitinyl-[acceptor protein]-L-lysine.</text>
        <dbReference type="EC" id="2.3.2.27"/>
    </reaction>
</comment>
<dbReference type="CDD" id="cd16688">
    <property type="entry name" value="RING-H2_Vps11"/>
    <property type="match status" value="1"/>
</dbReference>
<dbReference type="GO" id="GO:0006904">
    <property type="term" value="P:vesicle docking involved in exocytosis"/>
    <property type="evidence" value="ECO:0007669"/>
    <property type="project" value="TreeGrafter"/>
</dbReference>
<dbReference type="PIRSF" id="PIRSF007860">
    <property type="entry name" value="VPS11"/>
    <property type="match status" value="1"/>
</dbReference>
<dbReference type="SUPFAM" id="SSF57850">
    <property type="entry name" value="RING/U-box"/>
    <property type="match status" value="1"/>
</dbReference>
<dbReference type="InterPro" id="IPR057307">
    <property type="entry name" value="PEP5_VPS11_N"/>
</dbReference>
<dbReference type="GO" id="GO:0007033">
    <property type="term" value="P:vacuole organization"/>
    <property type="evidence" value="ECO:0007669"/>
    <property type="project" value="TreeGrafter"/>
</dbReference>
<dbReference type="GO" id="GO:0030674">
    <property type="term" value="F:protein-macromolecule adaptor activity"/>
    <property type="evidence" value="ECO:0007669"/>
    <property type="project" value="TreeGrafter"/>
</dbReference>
<accession>A0A165QT92</accession>
<dbReference type="Proteomes" id="UP000076727">
    <property type="component" value="Unassembled WGS sequence"/>
</dbReference>
<dbReference type="PANTHER" id="PTHR23323">
    <property type="entry name" value="VACUOLAR PROTEIN SORTING-ASSOCIATED PROTEIN"/>
    <property type="match status" value="1"/>
</dbReference>
<gene>
    <name evidence="14" type="ORF">DAEQUDRAFT_765212</name>
</gene>
<evidence type="ECO:0000313" key="14">
    <source>
        <dbReference type="EMBL" id="KZT69902.1"/>
    </source>
</evidence>
<dbReference type="EC" id="2.3.2.27" evidence="9"/>
<evidence type="ECO:0000256" key="7">
    <source>
        <dbReference type="ARBA" id="ARBA00023136"/>
    </source>
</evidence>
<protein>
    <recommendedName>
        <fullName evidence="9">E3 ubiquitin-protein ligase PEP5</fullName>
        <ecNumber evidence="9">2.3.2.27</ecNumber>
    </recommendedName>
</protein>
<dbReference type="PROSITE" id="PS50236">
    <property type="entry name" value="CHCR"/>
    <property type="match status" value="1"/>
</dbReference>
<feature type="compositionally biased region" description="Low complexity" evidence="12">
    <location>
        <begin position="659"/>
        <end position="676"/>
    </location>
</feature>
<dbReference type="InterPro" id="IPR024763">
    <property type="entry name" value="VPS11_C"/>
</dbReference>
<evidence type="ECO:0000313" key="15">
    <source>
        <dbReference type="Proteomes" id="UP000076727"/>
    </source>
</evidence>
<dbReference type="Pfam" id="PF17122">
    <property type="entry name" value="zf-C3H2C3"/>
    <property type="match status" value="1"/>
</dbReference>
<evidence type="ECO:0000259" key="13">
    <source>
        <dbReference type="PROSITE" id="PS50089"/>
    </source>
</evidence>
<evidence type="ECO:0000256" key="5">
    <source>
        <dbReference type="ARBA" id="ARBA00022833"/>
    </source>
</evidence>
<dbReference type="Pfam" id="PF23356">
    <property type="entry name" value="TPR_PEP5_VPS11"/>
    <property type="match status" value="2"/>
</dbReference>
<dbReference type="AlphaFoldDB" id="A0A165QT92"/>
<comment type="similarity">
    <text evidence="1 9">Belongs to the VPS11 family.</text>
</comment>
<evidence type="ECO:0000256" key="6">
    <source>
        <dbReference type="ARBA" id="ARBA00022927"/>
    </source>
</evidence>
<proteinExistence type="inferred from homology"/>
<keyword evidence="3" id="KW-0479">Metal-binding</keyword>
<evidence type="ECO:0000256" key="4">
    <source>
        <dbReference type="ARBA" id="ARBA00022771"/>
    </source>
</evidence>
<dbReference type="InterPro" id="IPR000547">
    <property type="entry name" value="Clathrin_H-chain/VPS_repeat"/>
</dbReference>
<sequence>MAASNAALSAPAWRQFTFFDVVPVKDAHDLANPPEIFQKTPEISTVIASSIGPLVADIHGSIYILNREFEITNSWVAHTNGRVTHMVERKGVLITLGEEESVRHPFLKVWNLEVMDKKTGAPILLRSTKLQSGGRPHPVTTIAVTARLSYLAVGLADGTVLLYRHLDQSIFSGSTSLTALPKPRTIHESPAEPITGLGFREPDEENPNVYLFIVTLNRVLAYQASGKGSGAAPTVVSEAGCGLGCATMDRHAKNMVVAKDEAIYVCGTDNRGSSYAYEGPKASVYAHNNYLVIVSPPIIPSATSASATVRNFAARANSLANTDITKVAVFDLENKHVAFSGTFNEGVREVISVFDKVYVLSNDGVLSCLEEKPTSVKLDMLYRKGLYPTALNLAKSQQLDESSVADIHRQYGDHLYTKGDYDGAMQQFIKTIGHVQASYVIRKFLDAQRIHNLVTYLQELHAQGRANADHTTLLLNTYTKLKDVARLDSFIKREASRETDELPFDLDTAIRVCRQAGYFEHASYLAKKYERHEDYLRIQIEDAGKHKDALLYLRKLGTEAAEANLARYGRAMLENLPEETTQLLIDICTSLVPLTFDDDEERATPARQASSNGPSYLSYLALNRTSTPAQASENAPASSISTMTARPAVVSGRDSALETSRASTSPPGTPTASPSSKTRSGGVKRPSPRLYFAHFIDHRECFVRFLEAVALKRWGQSVDTVVALESVEVDPNADAESEKRDQIAIWNTLLELYLGQTDGVDKALRILRSTDIPYDPTHAHILCSTRSFAPGLVPLWERAGMHEDVVRHWMDAHRNGDSHASAEVVRALDKYGSEHHGLYPLVLRFLTSSPELLSRHTEDLQRMLGFVEENNIMQPLSVVQVLSRNGVTSVGLVKEWLMARIRRAQGEVRTDQQLIDSYRAETQAKLRQVEELSDSDHPRVFHVTQCAACQAQLDLPSVHFMCNHSYHQRCLGEHETECPNCARSHGIIKEIRQNNERLADQHELFLQEVREGGFSALAAGFGRGSLNATRLEDVSA</sequence>
<evidence type="ECO:0000256" key="8">
    <source>
        <dbReference type="ARBA" id="ARBA00029433"/>
    </source>
</evidence>
<feature type="repeat" description="CHCR" evidence="11">
    <location>
        <begin position="428"/>
        <end position="581"/>
    </location>
</feature>
<evidence type="ECO:0000256" key="10">
    <source>
        <dbReference type="PROSITE-ProRule" id="PRU00175"/>
    </source>
</evidence>
<dbReference type="EMBL" id="KV429055">
    <property type="protein sequence ID" value="KZT69902.1"/>
    <property type="molecule type" value="Genomic_DNA"/>
</dbReference>